<dbReference type="KEGG" id="slia:HA039_30370"/>
<organism evidence="13 14">
    <name type="scientific">Streptomyces liangshanensis</name>
    <dbReference type="NCBI Taxonomy" id="2717324"/>
    <lineage>
        <taxon>Bacteria</taxon>
        <taxon>Bacillati</taxon>
        <taxon>Actinomycetota</taxon>
        <taxon>Actinomycetes</taxon>
        <taxon>Kitasatosporales</taxon>
        <taxon>Streptomycetaceae</taxon>
        <taxon>Streptomyces</taxon>
    </lineage>
</organism>
<dbReference type="SUPFAM" id="SSF51735">
    <property type="entry name" value="NAD(P)-binding Rossmann-fold domains"/>
    <property type="match status" value="1"/>
</dbReference>
<accession>A0A6G9HAH8</accession>
<comment type="function">
    <text evidence="9">NADP-dependent dehydrogenase with broad substrate specificity acting on 3-hydroxy acids. Catalyzes the NADP-dependent oxidation of L-allo-threonine to L-2-amino-3-keto-butyrate, which is spontaneously decarboxylated into aminoacetone. Also acts on D-threonine, L-serine, D-serine, D-3-hydroxyisobutyrate, L-3-hydroxyisobutyrate, D-glycerate and L-glycerate. Able to catalyze the reduction of the malonic semialdehyde to 3-hydroxypropionic acid. YdfG is apparently supplementing RutE, the presumed malonic semialdehyde reductase involved in pyrimidine degradation since both are able to detoxify malonic semialdehyde.</text>
</comment>
<dbReference type="Gene3D" id="3.40.50.720">
    <property type="entry name" value="NAD(P)-binding Rossmann-like Domain"/>
    <property type="match status" value="1"/>
</dbReference>
<dbReference type="Proteomes" id="UP000501179">
    <property type="component" value="Chromosome"/>
</dbReference>
<dbReference type="PRINTS" id="PR00081">
    <property type="entry name" value="GDHRDH"/>
</dbReference>
<dbReference type="PRINTS" id="PR00080">
    <property type="entry name" value="SDRFAMILY"/>
</dbReference>
<dbReference type="PROSITE" id="PS00061">
    <property type="entry name" value="ADH_SHORT"/>
    <property type="match status" value="1"/>
</dbReference>
<protein>
    <recommendedName>
        <fullName evidence="6">NADP-dependent 3-hydroxy acid dehydrogenase YdfG</fullName>
        <ecNumber evidence="4">1.1.1.298</ecNumber>
        <ecNumber evidence="5">1.1.1.381</ecNumber>
    </recommendedName>
    <alternativeName>
        <fullName evidence="8">L-allo-threonine dehydrogenase</fullName>
    </alternativeName>
    <alternativeName>
        <fullName evidence="7">Malonic semialdehyde reductase</fullName>
    </alternativeName>
</protein>
<proteinExistence type="inferred from homology"/>
<dbReference type="GO" id="GO:0035527">
    <property type="term" value="F:3-hydroxypropionate dehydrogenase (NADP+) activity"/>
    <property type="evidence" value="ECO:0007669"/>
    <property type="project" value="UniProtKB-EC"/>
</dbReference>
<dbReference type="PIRSF" id="PIRSF000126">
    <property type="entry name" value="11-beta-HSD1"/>
    <property type="match status" value="1"/>
</dbReference>
<evidence type="ECO:0000256" key="7">
    <source>
        <dbReference type="ARBA" id="ARBA00044271"/>
    </source>
</evidence>
<evidence type="ECO:0000256" key="12">
    <source>
        <dbReference type="SAM" id="MobiDB-lite"/>
    </source>
</evidence>
<sequence>MPMSTHAGKIAVVTGASGGMGAVFAQRLADRGYDLLLVARDKARLESLAAAITARTGRRAEVLVADLTQDAELARVEERLRTDTAVRVLINNAGGGLFGPLATIDPSAASALIELNVTAFTKLAAAAAAGLGAQGDGVIVNVSSALAVGVLPISAVYSGTKAYVLSFTQALAKELAGTGVRVQTFMPGATGTGFWNGSGLELADIPDGLVMSVTDAVDAAFAGLDAGETVTVPSLPDSDWSKLRADMQTLAPRFSGSEPAARYSDRRTGDTQQPK</sequence>
<evidence type="ECO:0000256" key="6">
    <source>
        <dbReference type="ARBA" id="ARBA00044065"/>
    </source>
</evidence>
<evidence type="ECO:0000256" key="5">
    <source>
        <dbReference type="ARBA" id="ARBA00044059"/>
    </source>
</evidence>
<keyword evidence="2" id="KW-0560">Oxidoreductase</keyword>
<evidence type="ECO:0000256" key="8">
    <source>
        <dbReference type="ARBA" id="ARBA00044349"/>
    </source>
</evidence>
<dbReference type="InterPro" id="IPR036291">
    <property type="entry name" value="NAD(P)-bd_dom_sf"/>
</dbReference>
<dbReference type="EC" id="1.1.1.298" evidence="4"/>
<gene>
    <name evidence="13" type="ORF">HA039_30370</name>
</gene>
<evidence type="ECO:0000256" key="1">
    <source>
        <dbReference type="ARBA" id="ARBA00006484"/>
    </source>
</evidence>
<dbReference type="AlphaFoldDB" id="A0A6G9HAH8"/>
<dbReference type="InterPro" id="IPR020904">
    <property type="entry name" value="Sc_DH/Rdtase_CS"/>
</dbReference>
<name>A0A6G9HAH8_9ACTN</name>
<evidence type="ECO:0000256" key="3">
    <source>
        <dbReference type="ARBA" id="ARBA00043812"/>
    </source>
</evidence>
<dbReference type="InterPro" id="IPR002347">
    <property type="entry name" value="SDR_fam"/>
</dbReference>
<comment type="similarity">
    <text evidence="1 11">Belongs to the short-chain dehydrogenases/reductases (SDR) family.</text>
</comment>
<feature type="region of interest" description="Disordered" evidence="12">
    <location>
        <begin position="250"/>
        <end position="275"/>
    </location>
</feature>
<dbReference type="EMBL" id="CP050177">
    <property type="protein sequence ID" value="QIQ07249.1"/>
    <property type="molecule type" value="Genomic_DNA"/>
</dbReference>
<evidence type="ECO:0000256" key="10">
    <source>
        <dbReference type="ARBA" id="ARBA00047274"/>
    </source>
</evidence>
<dbReference type="PANTHER" id="PTHR43086">
    <property type="entry name" value="VERY-LONG-CHAIN 3-OXOOACYL-COA REDUCTASE"/>
    <property type="match status" value="1"/>
</dbReference>
<evidence type="ECO:0000256" key="2">
    <source>
        <dbReference type="ARBA" id="ARBA00023002"/>
    </source>
</evidence>
<evidence type="ECO:0000313" key="14">
    <source>
        <dbReference type="Proteomes" id="UP000501179"/>
    </source>
</evidence>
<dbReference type="CDD" id="cd05233">
    <property type="entry name" value="SDR_c"/>
    <property type="match status" value="1"/>
</dbReference>
<evidence type="ECO:0000256" key="11">
    <source>
        <dbReference type="RuleBase" id="RU000363"/>
    </source>
</evidence>
<evidence type="ECO:0000256" key="9">
    <source>
        <dbReference type="ARBA" id="ARBA00045650"/>
    </source>
</evidence>
<evidence type="ECO:0000313" key="13">
    <source>
        <dbReference type="EMBL" id="QIQ07249.1"/>
    </source>
</evidence>
<comment type="catalytic activity">
    <reaction evidence="10">
        <text>3-hydroxypropanoate + NADP(+) = 3-oxopropanoate + NADPH + H(+)</text>
        <dbReference type="Rhea" id="RHEA:26438"/>
        <dbReference type="ChEBI" id="CHEBI:15378"/>
        <dbReference type="ChEBI" id="CHEBI:16510"/>
        <dbReference type="ChEBI" id="CHEBI:33190"/>
        <dbReference type="ChEBI" id="CHEBI:57783"/>
        <dbReference type="ChEBI" id="CHEBI:58349"/>
        <dbReference type="EC" id="1.1.1.298"/>
    </reaction>
</comment>
<evidence type="ECO:0000256" key="4">
    <source>
        <dbReference type="ARBA" id="ARBA00044050"/>
    </source>
</evidence>
<dbReference type="EC" id="1.1.1.381" evidence="5"/>
<reference evidence="13 14" key="1">
    <citation type="submission" date="2020-03" db="EMBL/GenBank/DDBJ databases">
        <title>A novel species.</title>
        <authorList>
            <person name="Gao J."/>
        </authorList>
    </citation>
    <scope>NUCLEOTIDE SEQUENCE [LARGE SCALE GENOMIC DNA]</scope>
    <source>
        <strain evidence="13 14">QMT-12</strain>
    </source>
</reference>
<dbReference type="PANTHER" id="PTHR43086:SF3">
    <property type="entry name" value="NADP-DEPENDENT 3-HYDROXY ACID DEHYDROGENASE YDFG"/>
    <property type="match status" value="1"/>
</dbReference>
<comment type="catalytic activity">
    <reaction evidence="3">
        <text>L-allo-threonine + NADP(+) = aminoacetone + CO2 + NADPH</text>
        <dbReference type="Rhea" id="RHEA:43524"/>
        <dbReference type="ChEBI" id="CHEBI:16526"/>
        <dbReference type="ChEBI" id="CHEBI:57783"/>
        <dbReference type="ChEBI" id="CHEBI:58320"/>
        <dbReference type="ChEBI" id="CHEBI:58349"/>
        <dbReference type="ChEBI" id="CHEBI:58585"/>
        <dbReference type="EC" id="1.1.1.381"/>
    </reaction>
</comment>
<keyword evidence="14" id="KW-1185">Reference proteome</keyword>
<dbReference type="Pfam" id="PF00106">
    <property type="entry name" value="adh_short"/>
    <property type="match status" value="1"/>
</dbReference>